<evidence type="ECO:0000313" key="5">
    <source>
        <dbReference type="EMBL" id="KAF8752678.1"/>
    </source>
</evidence>
<dbReference type="InterPro" id="IPR003439">
    <property type="entry name" value="ABC_transporter-like_ATP-bd"/>
</dbReference>
<sequence>MPTLTVREAIHYSAQLQLPGSMSPAKKLARVDRIIREMGLSAVADSRIGGRVSKGISGGERRRVSICMQLLASPGLLFLDEPTSGLDSAAAYHVMAYVARLAQTAGITVVAAVHQPSSENQLAGTILLTTEPESLWEASHKNSQAEARPTNQATGQGQPNSTQKLAQP</sequence>
<evidence type="ECO:0000313" key="6">
    <source>
        <dbReference type="Proteomes" id="UP000636709"/>
    </source>
</evidence>
<dbReference type="AlphaFoldDB" id="A0A835FFV7"/>
<reference evidence="5" key="1">
    <citation type="submission" date="2020-07" db="EMBL/GenBank/DDBJ databases">
        <title>Genome sequence and genetic diversity analysis of an under-domesticated orphan crop, white fonio (Digitaria exilis).</title>
        <authorList>
            <person name="Bennetzen J.L."/>
            <person name="Chen S."/>
            <person name="Ma X."/>
            <person name="Wang X."/>
            <person name="Yssel A.E.J."/>
            <person name="Chaluvadi S.R."/>
            <person name="Johnson M."/>
            <person name="Gangashetty P."/>
            <person name="Hamidou F."/>
            <person name="Sanogo M.D."/>
            <person name="Zwaenepoel A."/>
            <person name="Wallace J."/>
            <person name="Van De Peer Y."/>
            <person name="Van Deynze A."/>
        </authorList>
    </citation>
    <scope>NUCLEOTIDE SEQUENCE</scope>
    <source>
        <tissue evidence="5">Leaves</tissue>
    </source>
</reference>
<feature type="compositionally biased region" description="Polar residues" evidence="3">
    <location>
        <begin position="141"/>
        <end position="168"/>
    </location>
</feature>
<dbReference type="PANTHER" id="PTHR48042:SF13">
    <property type="entry name" value="OS07G0288700 PROTEIN"/>
    <property type="match status" value="1"/>
</dbReference>
<evidence type="ECO:0000256" key="2">
    <source>
        <dbReference type="ARBA" id="ARBA00022448"/>
    </source>
</evidence>
<dbReference type="EMBL" id="JACEFO010000929">
    <property type="protein sequence ID" value="KAF8752678.1"/>
    <property type="molecule type" value="Genomic_DNA"/>
</dbReference>
<gene>
    <name evidence="5" type="ORF">HU200_011918</name>
</gene>
<dbReference type="GO" id="GO:0016887">
    <property type="term" value="F:ATP hydrolysis activity"/>
    <property type="evidence" value="ECO:0007669"/>
    <property type="project" value="InterPro"/>
</dbReference>
<feature type="domain" description="ABC transporter" evidence="4">
    <location>
        <begin position="2"/>
        <end position="84"/>
    </location>
</feature>
<evidence type="ECO:0000256" key="1">
    <source>
        <dbReference type="ARBA" id="ARBA00005814"/>
    </source>
</evidence>
<comment type="caution">
    <text evidence="5">The sequence shown here is derived from an EMBL/GenBank/DDBJ whole genome shotgun (WGS) entry which is preliminary data.</text>
</comment>
<keyword evidence="6" id="KW-1185">Reference proteome</keyword>
<proteinExistence type="inferred from homology"/>
<comment type="similarity">
    <text evidence="1">Belongs to the ABC transporter superfamily. ABCG family. Eye pigment precursor importer (TC 3.A.1.204) subfamily.</text>
</comment>
<evidence type="ECO:0000256" key="3">
    <source>
        <dbReference type="SAM" id="MobiDB-lite"/>
    </source>
</evidence>
<name>A0A835FFV7_9POAL</name>
<dbReference type="InterPro" id="IPR052215">
    <property type="entry name" value="Plant_ABCG"/>
</dbReference>
<dbReference type="Proteomes" id="UP000636709">
    <property type="component" value="Unassembled WGS sequence"/>
</dbReference>
<protein>
    <recommendedName>
        <fullName evidence="4">ABC transporter domain-containing protein</fullName>
    </recommendedName>
</protein>
<evidence type="ECO:0000259" key="4">
    <source>
        <dbReference type="Pfam" id="PF00005"/>
    </source>
</evidence>
<accession>A0A835FFV7</accession>
<feature type="region of interest" description="Disordered" evidence="3">
    <location>
        <begin position="133"/>
        <end position="168"/>
    </location>
</feature>
<dbReference type="Pfam" id="PF00005">
    <property type="entry name" value="ABC_tran"/>
    <property type="match status" value="1"/>
</dbReference>
<keyword evidence="2" id="KW-0813">Transport</keyword>
<dbReference type="SUPFAM" id="SSF52540">
    <property type="entry name" value="P-loop containing nucleoside triphosphate hydrolases"/>
    <property type="match status" value="1"/>
</dbReference>
<dbReference type="GO" id="GO:0005524">
    <property type="term" value="F:ATP binding"/>
    <property type="evidence" value="ECO:0007669"/>
    <property type="project" value="InterPro"/>
</dbReference>
<dbReference type="InterPro" id="IPR027417">
    <property type="entry name" value="P-loop_NTPase"/>
</dbReference>
<dbReference type="Gene3D" id="3.40.50.300">
    <property type="entry name" value="P-loop containing nucleotide triphosphate hydrolases"/>
    <property type="match status" value="1"/>
</dbReference>
<organism evidence="5 6">
    <name type="scientific">Digitaria exilis</name>
    <dbReference type="NCBI Taxonomy" id="1010633"/>
    <lineage>
        <taxon>Eukaryota</taxon>
        <taxon>Viridiplantae</taxon>
        <taxon>Streptophyta</taxon>
        <taxon>Embryophyta</taxon>
        <taxon>Tracheophyta</taxon>
        <taxon>Spermatophyta</taxon>
        <taxon>Magnoliopsida</taxon>
        <taxon>Liliopsida</taxon>
        <taxon>Poales</taxon>
        <taxon>Poaceae</taxon>
        <taxon>PACMAD clade</taxon>
        <taxon>Panicoideae</taxon>
        <taxon>Panicodae</taxon>
        <taxon>Paniceae</taxon>
        <taxon>Anthephorinae</taxon>
        <taxon>Digitaria</taxon>
    </lineage>
</organism>
<dbReference type="OrthoDB" id="66620at2759"/>
<dbReference type="PANTHER" id="PTHR48042">
    <property type="entry name" value="ABC TRANSPORTER G FAMILY MEMBER 11"/>
    <property type="match status" value="1"/>
</dbReference>